<evidence type="ECO:0000313" key="3">
    <source>
        <dbReference type="Proteomes" id="UP000049685"/>
    </source>
</evidence>
<protein>
    <submittedName>
        <fullName evidence="2">Cell wall binding protein</fullName>
    </submittedName>
</protein>
<gene>
    <name evidence="2" type="ORF">UMC4404_07131</name>
</gene>
<comment type="caution">
    <text evidence="2">The sequence shown here is derived from an EMBL/GenBank/DDBJ whole genome shotgun (WGS) entry which is preliminary data.</text>
</comment>
<sequence>MIEKFNSMSKGKKIIVGIIGVMFFPILLMLIGIDLLIDGIKNKDKGRITGGSFIIIVLIIVMINISNDQSNSNQEVEQVSEETKNTFELSDGMYKVGEDIDAGEYLLVGDGPYAYYQVSNDSTGDAESIISNDNFSTNRYLTVSDGQYLQTKGCKIVKPSEIVLNMDEANTLKDGMYKVGVDIPAGEYKVTSNEATGYVEVTNSSNGNINEIVSNDNFEGEKYVTVSEGQYLKLANNTELIK</sequence>
<reference evidence="3" key="1">
    <citation type="submission" date="2015-01" db="EMBL/GenBank/DDBJ databases">
        <authorList>
            <person name="Aslett A.Martin."/>
            <person name="De Silva Nishadi"/>
        </authorList>
    </citation>
    <scope>NUCLEOTIDE SEQUENCE [LARGE SCALE GENOMIC DNA]</scope>
    <source>
        <strain evidence="3">UMC4404</strain>
    </source>
</reference>
<evidence type="ECO:0000313" key="2">
    <source>
        <dbReference type="EMBL" id="CEO32733.1"/>
    </source>
</evidence>
<dbReference type="AlphaFoldDB" id="A0A9P1P908"/>
<dbReference type="Proteomes" id="UP000049685">
    <property type="component" value="Unassembled WGS sequence"/>
</dbReference>
<keyword evidence="1" id="KW-0812">Transmembrane</keyword>
<keyword evidence="1" id="KW-0472">Membrane</keyword>
<keyword evidence="1" id="KW-1133">Transmembrane helix</keyword>
<accession>A0A9P1P908</accession>
<dbReference type="EMBL" id="CDNY01000003">
    <property type="protein sequence ID" value="CEO32733.1"/>
    <property type="molecule type" value="Genomic_DNA"/>
</dbReference>
<dbReference type="RefSeq" id="WP_057557661.1">
    <property type="nucleotide sequence ID" value="NZ_CDNY01000003.1"/>
</dbReference>
<proteinExistence type="predicted"/>
<feature type="transmembrane region" description="Helical" evidence="1">
    <location>
        <begin position="14"/>
        <end position="36"/>
    </location>
</feature>
<organism evidence="2 3">
    <name type="scientific">Paraclostridium sordellii</name>
    <name type="common">Clostridium sordellii</name>
    <dbReference type="NCBI Taxonomy" id="1505"/>
    <lineage>
        <taxon>Bacteria</taxon>
        <taxon>Bacillati</taxon>
        <taxon>Bacillota</taxon>
        <taxon>Clostridia</taxon>
        <taxon>Peptostreptococcales</taxon>
        <taxon>Peptostreptococcaceae</taxon>
        <taxon>Paraclostridium</taxon>
    </lineage>
</organism>
<name>A0A9P1P908_PARSO</name>
<feature type="transmembrane region" description="Helical" evidence="1">
    <location>
        <begin position="48"/>
        <end position="65"/>
    </location>
</feature>
<evidence type="ECO:0000256" key="1">
    <source>
        <dbReference type="SAM" id="Phobius"/>
    </source>
</evidence>